<dbReference type="GO" id="GO:0035438">
    <property type="term" value="F:cyclic-di-GMP binding"/>
    <property type="evidence" value="ECO:0007669"/>
    <property type="project" value="InterPro"/>
</dbReference>
<name>A0A0S4LJE0_9BACT</name>
<keyword evidence="3" id="KW-1185">Reference proteome</keyword>
<dbReference type="STRING" id="1742972.COMA1_40194"/>
<dbReference type="InterPro" id="IPR009875">
    <property type="entry name" value="PilZ_domain"/>
</dbReference>
<gene>
    <name evidence="2" type="ORF">COMA1_40194</name>
</gene>
<evidence type="ECO:0000259" key="1">
    <source>
        <dbReference type="Pfam" id="PF07238"/>
    </source>
</evidence>
<feature type="domain" description="PilZ" evidence="1">
    <location>
        <begin position="112"/>
        <end position="186"/>
    </location>
</feature>
<dbReference type="EMBL" id="CZQA01000010">
    <property type="protein sequence ID" value="CUS37676.1"/>
    <property type="molecule type" value="Genomic_DNA"/>
</dbReference>
<sequence>MASSMISASSKSHSVEPDERREWIRIEDRVLMEYRLVTEGETSVPVERNPATPESIAAAVGKPTLDLLARSSEIIVDSAVLPWIRKVDYLLEVILNALATSQPASVTMAQPMAVSLSGGGIGFVSMREFAADDQLAVKLILPPFTMIRAHVKVIRAVREADGQGFTIATEFVDLTPDDQEHLIRHILHVQAQRLRAGRGQPN</sequence>
<dbReference type="Proteomes" id="UP000199032">
    <property type="component" value="Unassembled WGS sequence"/>
</dbReference>
<protein>
    <recommendedName>
        <fullName evidence="1">PilZ domain-containing protein</fullName>
    </recommendedName>
</protein>
<dbReference type="RefSeq" id="WP_090750163.1">
    <property type="nucleotide sequence ID" value="NZ_CZQA01000010.1"/>
</dbReference>
<dbReference type="Gene3D" id="2.40.10.220">
    <property type="entry name" value="predicted glycosyltransferase like domains"/>
    <property type="match status" value="1"/>
</dbReference>
<organism evidence="2 3">
    <name type="scientific">Candidatus Nitrospira nitrosa</name>
    <dbReference type="NCBI Taxonomy" id="1742972"/>
    <lineage>
        <taxon>Bacteria</taxon>
        <taxon>Pseudomonadati</taxon>
        <taxon>Nitrospirota</taxon>
        <taxon>Nitrospiria</taxon>
        <taxon>Nitrospirales</taxon>
        <taxon>Nitrospiraceae</taxon>
        <taxon>Nitrospira</taxon>
    </lineage>
</organism>
<accession>A0A0S4LJE0</accession>
<evidence type="ECO:0000313" key="2">
    <source>
        <dbReference type="EMBL" id="CUS37676.1"/>
    </source>
</evidence>
<evidence type="ECO:0000313" key="3">
    <source>
        <dbReference type="Proteomes" id="UP000199032"/>
    </source>
</evidence>
<dbReference type="Pfam" id="PF07238">
    <property type="entry name" value="PilZ"/>
    <property type="match status" value="1"/>
</dbReference>
<proteinExistence type="predicted"/>
<dbReference type="AlphaFoldDB" id="A0A0S4LJE0"/>
<reference evidence="2 3" key="1">
    <citation type="submission" date="2015-10" db="EMBL/GenBank/DDBJ databases">
        <authorList>
            <person name="Gilbert D.G."/>
        </authorList>
    </citation>
    <scope>NUCLEOTIDE SEQUENCE [LARGE SCALE GENOMIC DNA]</scope>
    <source>
        <strain evidence="2">COMA1</strain>
    </source>
</reference>
<dbReference type="OrthoDB" id="6365490at2"/>